<protein>
    <submittedName>
        <fullName evidence="2">Uncharacterized protein</fullName>
    </submittedName>
</protein>
<dbReference type="Proteomes" id="UP000596660">
    <property type="component" value="Unplaced"/>
</dbReference>
<organism evidence="2 3">
    <name type="scientific">Chenopodium quinoa</name>
    <name type="common">Quinoa</name>
    <dbReference type="NCBI Taxonomy" id="63459"/>
    <lineage>
        <taxon>Eukaryota</taxon>
        <taxon>Viridiplantae</taxon>
        <taxon>Streptophyta</taxon>
        <taxon>Embryophyta</taxon>
        <taxon>Tracheophyta</taxon>
        <taxon>Spermatophyta</taxon>
        <taxon>Magnoliopsida</taxon>
        <taxon>eudicotyledons</taxon>
        <taxon>Gunneridae</taxon>
        <taxon>Pentapetalae</taxon>
        <taxon>Caryophyllales</taxon>
        <taxon>Chenopodiaceae</taxon>
        <taxon>Chenopodioideae</taxon>
        <taxon>Atripliceae</taxon>
        <taxon>Chenopodium</taxon>
    </lineage>
</organism>
<accession>A0A803MR24</accession>
<evidence type="ECO:0000313" key="2">
    <source>
        <dbReference type="EnsemblPlants" id="AUR62033725-RA:cds"/>
    </source>
</evidence>
<name>A0A803MR24_CHEQI</name>
<evidence type="ECO:0000256" key="1">
    <source>
        <dbReference type="SAM" id="MobiDB-lite"/>
    </source>
</evidence>
<reference evidence="2" key="1">
    <citation type="journal article" date="2017" name="Nature">
        <title>The genome of Chenopodium quinoa.</title>
        <authorList>
            <person name="Jarvis D.E."/>
            <person name="Ho Y.S."/>
            <person name="Lightfoot D.J."/>
            <person name="Schmoeckel S.M."/>
            <person name="Li B."/>
            <person name="Borm T.J.A."/>
            <person name="Ohyanagi H."/>
            <person name="Mineta K."/>
            <person name="Michell C.T."/>
            <person name="Saber N."/>
            <person name="Kharbatia N.M."/>
            <person name="Rupper R.R."/>
            <person name="Sharp A.R."/>
            <person name="Dally N."/>
            <person name="Boughton B.A."/>
            <person name="Woo Y.H."/>
            <person name="Gao G."/>
            <person name="Schijlen E.G.W.M."/>
            <person name="Guo X."/>
            <person name="Momin A.A."/>
            <person name="Negrao S."/>
            <person name="Al-Babili S."/>
            <person name="Gehring C."/>
            <person name="Roessner U."/>
            <person name="Jung C."/>
            <person name="Murphy K."/>
            <person name="Arold S.T."/>
            <person name="Gojobori T."/>
            <person name="van der Linden C.G."/>
            <person name="van Loo E.N."/>
            <person name="Jellen E.N."/>
            <person name="Maughan P.J."/>
            <person name="Tester M."/>
        </authorList>
    </citation>
    <scope>NUCLEOTIDE SEQUENCE [LARGE SCALE GENOMIC DNA]</scope>
    <source>
        <strain evidence="2">cv. PI 614886</strain>
    </source>
</reference>
<dbReference type="EnsemblPlants" id="AUR62033725-RA">
    <property type="protein sequence ID" value="AUR62033725-RA:cds"/>
    <property type="gene ID" value="AUR62033725"/>
</dbReference>
<dbReference type="Gramene" id="AUR62033725-RA">
    <property type="protein sequence ID" value="AUR62033725-RA:cds"/>
    <property type="gene ID" value="AUR62033725"/>
</dbReference>
<dbReference type="PANTHER" id="PTHR34835:SF90">
    <property type="entry name" value="AMINOTRANSFERASE-LIKE PLANT MOBILE DOMAIN-CONTAINING PROTEIN"/>
    <property type="match status" value="1"/>
</dbReference>
<reference evidence="2" key="2">
    <citation type="submission" date="2021-03" db="UniProtKB">
        <authorList>
            <consortium name="EnsemblPlants"/>
        </authorList>
    </citation>
    <scope>IDENTIFICATION</scope>
</reference>
<sequence>MAGFQVKASTSSDQFEDHLPVMADKLGGEGLIAELCNGFELLMDKEKGVITFESLRNNSALLGKMQGQNEEKSEGGVTNIQEEEITYVRKRLTENLVTNFDTERCCLMLPKRKQEIFLETIDVHLAYGLPLGGKKIEQPNDESNLKWSKFLKAWRSKFGLKKGSPTNKRLIDRIQELKKEKTVSDEFLWNFVKIAELDWCTFVIEHLKDSVNVWKKGNSYFTGPLPFLMVFYFDRLQRGGLEKPRKCPLISVWTKERIQVRYKFEKDHGFGYGKILERMESIVEENKKQSRQEDKEKRKEESSVGFLSKFRDLAKTLASNVKEMYGMLEKAKDLFVEEETTGKMQHLIDNIWCKYTTKTFVNQEEKKSPSILSQDQHVFDEPAFIEELDMVMDKAWKKFEEKRSPKTPTVDLRSKEEEKDKNKEERNEENKDKNLLIPSPVVENQEDNEATYEEVTANVLNCAFLNPDHPPTLDEEEKQEEKKEEEKEEKKEEKEKKKEEEKEEKQEKGKKKEEEKEKQEKKKEEKEKKKEEEKKEIQEEKKEEKGKKKEEEKEENQEEKKENEGSKNEEKNKEEKNENKKGKQGEEKGEEKTRKKRGKDKLPMYLRSPFMVEHEKLFKNVDNRKVAEYAFAQGDNKELLYADNMGTTITRDEIHSLIEDNHMLNNVVDAYVCLLNFENKRRGVDKKSRFFFTTECYFDQMKKLRVEYCGKIITAEVNEEWNRVIRRSKKWSKENKMDI</sequence>
<keyword evidence="3" id="KW-1185">Reference proteome</keyword>
<dbReference type="AlphaFoldDB" id="A0A803MR24"/>
<feature type="compositionally biased region" description="Basic and acidic residues" evidence="1">
    <location>
        <begin position="412"/>
        <end position="434"/>
    </location>
</feature>
<dbReference type="PANTHER" id="PTHR34835">
    <property type="entry name" value="OS07G0283600 PROTEIN-RELATED"/>
    <property type="match status" value="1"/>
</dbReference>
<evidence type="ECO:0000313" key="3">
    <source>
        <dbReference type="Proteomes" id="UP000596660"/>
    </source>
</evidence>
<feature type="region of interest" description="Disordered" evidence="1">
    <location>
        <begin position="463"/>
        <end position="601"/>
    </location>
</feature>
<feature type="compositionally biased region" description="Basic and acidic residues" evidence="1">
    <location>
        <begin position="558"/>
        <end position="593"/>
    </location>
</feature>
<proteinExistence type="predicted"/>
<feature type="region of interest" description="Disordered" evidence="1">
    <location>
        <begin position="401"/>
        <end position="442"/>
    </location>
</feature>
<dbReference type="OMA" id="MEDNDEW"/>
<feature type="compositionally biased region" description="Basic and acidic residues" evidence="1">
    <location>
        <begin position="479"/>
        <end position="551"/>
    </location>
</feature>